<dbReference type="CDD" id="cd01571">
    <property type="entry name" value="NAPRTase_B"/>
    <property type="match status" value="1"/>
</dbReference>
<comment type="caution">
    <text evidence="4">The sequence shown here is derived from an EMBL/GenBank/DDBJ whole genome shotgun (WGS) entry which is preliminary data.</text>
</comment>
<evidence type="ECO:0000259" key="2">
    <source>
        <dbReference type="Pfam" id="PF01729"/>
    </source>
</evidence>
<dbReference type="InterPro" id="IPR002638">
    <property type="entry name" value="Quinolinate_PRibosylTrfase_C"/>
</dbReference>
<dbReference type="SUPFAM" id="SSF51690">
    <property type="entry name" value="Nicotinate/Quinolinate PRTase C-terminal domain-like"/>
    <property type="match status" value="1"/>
</dbReference>
<dbReference type="EC" id="6.3.4.21" evidence="4"/>
<dbReference type="AlphaFoldDB" id="A0A2H5XE19"/>
<evidence type="ECO:0000313" key="4">
    <source>
        <dbReference type="EMBL" id="GBC99429.1"/>
    </source>
</evidence>
<dbReference type="InterPro" id="IPR037128">
    <property type="entry name" value="Quinolinate_PRibosylTase_N_sf"/>
</dbReference>
<dbReference type="InterPro" id="IPR036068">
    <property type="entry name" value="Nicotinate_pribotase-like_C"/>
</dbReference>
<keyword evidence="4" id="KW-0436">Ligase</keyword>
<feature type="domain" description="Quinolinate phosphoribosyl transferase C-terminal" evidence="2">
    <location>
        <begin position="113"/>
        <end position="301"/>
    </location>
</feature>
<dbReference type="GO" id="GO:0004516">
    <property type="term" value="F:nicotinate phosphoribosyltransferase activity"/>
    <property type="evidence" value="ECO:0007669"/>
    <property type="project" value="UniProtKB-EC"/>
</dbReference>
<dbReference type="NCBIfam" id="NF006415">
    <property type="entry name" value="PRK08662.1"/>
    <property type="match status" value="1"/>
</dbReference>
<dbReference type="InterPro" id="IPR035809">
    <property type="entry name" value="NAPRTase_arc-type"/>
</dbReference>
<dbReference type="Gene3D" id="3.20.20.70">
    <property type="entry name" value="Aldolase class I"/>
    <property type="match status" value="1"/>
</dbReference>
<sequence>MFHIASPDDIKAGKVTDVYFERTMQVLKAAGVRKRVVMEVRTTHLPDRYEWAIFAGVEEVLRLLEGLPVDVDGLEEGSVFFAGEPVLRVSGEYTQFGIYETPLLGMLCQASGVATKAARCKKAAGHRPVLSFGARRMHPAIAPMIDRAAYLGGCDGVAATKSAELLGLQPAGTMPHALILLMGDTVEALRWFDRVIDPSVPRVALIDTFNDEKFEALRCAEALGEKLFAVRFDTPSSRRGDMVELLREVRWELDLRGYRHVKLFVSGGVDEYEILRLNEVADAYGVGTSISNAPTINFAMDIVEIEGQPIAKRGKMAGAKDIWRCESCLQAVITPADRSPDDNCPRCSGKLSKATRPLMRNGRIVAELPSPQQLRDRVLSILPLLPPPG</sequence>
<keyword evidence="4" id="KW-0328">Glycosyltransferase</keyword>
<name>A0A2H5XE19_9BACT</name>
<dbReference type="InterPro" id="IPR053190">
    <property type="entry name" value="NAPRTase-like"/>
</dbReference>
<evidence type="ECO:0000313" key="5">
    <source>
        <dbReference type="Proteomes" id="UP000236173"/>
    </source>
</evidence>
<dbReference type="PANTHER" id="PTHR43202:SF1">
    <property type="entry name" value="NICOTINATE PHOSPHORIBOSYLTRANSFERASE"/>
    <property type="match status" value="1"/>
</dbReference>
<dbReference type="PANTHER" id="PTHR43202">
    <property type="entry name" value="NICOTINATE-NUCLEOTIDE PYROPHOSPHORYLASE"/>
    <property type="match status" value="1"/>
</dbReference>
<feature type="domain" description="Quinolinate phosphoribosyl transferase N-terminal" evidence="3">
    <location>
        <begin position="17"/>
        <end position="111"/>
    </location>
</feature>
<dbReference type="SUPFAM" id="SSF54675">
    <property type="entry name" value="Nicotinate/Quinolinate PRTase N-terminal domain-like"/>
    <property type="match status" value="1"/>
</dbReference>
<dbReference type="Pfam" id="PF01729">
    <property type="entry name" value="QRPTase_C"/>
    <property type="match status" value="1"/>
</dbReference>
<dbReference type="Pfam" id="PF02749">
    <property type="entry name" value="QRPTase_N"/>
    <property type="match status" value="1"/>
</dbReference>
<reference evidence="5" key="1">
    <citation type="submission" date="2017-09" db="EMBL/GenBank/DDBJ databases">
        <title>Metaegenomics of thermophilic ammonia-oxidizing enrichment culture.</title>
        <authorList>
            <person name="Kato S."/>
            <person name="Suzuki K."/>
        </authorList>
    </citation>
    <scope>NUCLEOTIDE SEQUENCE [LARGE SCALE GENOMIC DNA]</scope>
</reference>
<accession>A0A2H5XE19</accession>
<organism evidence="4 5">
    <name type="scientific">Candidatus Fervidibacter japonicus</name>
    <dbReference type="NCBI Taxonomy" id="2035412"/>
    <lineage>
        <taxon>Bacteria</taxon>
        <taxon>Candidatus Fervidibacterota</taxon>
        <taxon>Candidatus Fervidibacter</taxon>
    </lineage>
</organism>
<protein>
    <submittedName>
        <fullName evidence="4">Nicotinate phosphoribosyltransferase pncB1</fullName>
        <ecNumber evidence="4">6.3.4.21</ecNumber>
    </submittedName>
</protein>
<dbReference type="InterPro" id="IPR022412">
    <property type="entry name" value="Quinolinate_PRibosylTrfase_N"/>
</dbReference>
<dbReference type="Proteomes" id="UP000236173">
    <property type="component" value="Unassembled WGS sequence"/>
</dbReference>
<dbReference type="Gene3D" id="3.90.1170.20">
    <property type="entry name" value="Quinolinate phosphoribosyl transferase, N-terminal domain"/>
    <property type="match status" value="1"/>
</dbReference>
<proteinExistence type="predicted"/>
<dbReference type="GO" id="GO:0009435">
    <property type="term" value="P:NAD+ biosynthetic process"/>
    <property type="evidence" value="ECO:0007669"/>
    <property type="project" value="InterPro"/>
</dbReference>
<dbReference type="InterPro" id="IPR013785">
    <property type="entry name" value="Aldolase_TIM"/>
</dbReference>
<keyword evidence="1 4" id="KW-0808">Transferase</keyword>
<dbReference type="EMBL" id="BEHT01000027">
    <property type="protein sequence ID" value="GBC99429.1"/>
    <property type="molecule type" value="Genomic_DNA"/>
</dbReference>
<gene>
    <name evidence="4" type="primary">pncB1</name>
    <name evidence="4" type="ORF">HRbin17_01953</name>
</gene>
<evidence type="ECO:0000256" key="1">
    <source>
        <dbReference type="ARBA" id="ARBA00022679"/>
    </source>
</evidence>
<dbReference type="GO" id="GO:0004514">
    <property type="term" value="F:nicotinate-nucleotide diphosphorylase (carboxylating) activity"/>
    <property type="evidence" value="ECO:0007669"/>
    <property type="project" value="InterPro"/>
</dbReference>
<evidence type="ECO:0000259" key="3">
    <source>
        <dbReference type="Pfam" id="PF02749"/>
    </source>
</evidence>